<keyword evidence="2" id="KW-1185">Reference proteome</keyword>
<organism evidence="1 2">
    <name type="scientific">Camellia lanceoleosa</name>
    <dbReference type="NCBI Taxonomy" id="1840588"/>
    <lineage>
        <taxon>Eukaryota</taxon>
        <taxon>Viridiplantae</taxon>
        <taxon>Streptophyta</taxon>
        <taxon>Embryophyta</taxon>
        <taxon>Tracheophyta</taxon>
        <taxon>Spermatophyta</taxon>
        <taxon>Magnoliopsida</taxon>
        <taxon>eudicotyledons</taxon>
        <taxon>Gunneridae</taxon>
        <taxon>Pentapetalae</taxon>
        <taxon>asterids</taxon>
        <taxon>Ericales</taxon>
        <taxon>Theaceae</taxon>
        <taxon>Camellia</taxon>
    </lineage>
</organism>
<evidence type="ECO:0000313" key="1">
    <source>
        <dbReference type="EMBL" id="KAI7996952.1"/>
    </source>
</evidence>
<reference evidence="1 2" key="1">
    <citation type="journal article" date="2022" name="Plant J.">
        <title>Chromosome-level genome of Camellia lanceoleosa provides a valuable resource for understanding genome evolution and self-incompatibility.</title>
        <authorList>
            <person name="Gong W."/>
            <person name="Xiao S."/>
            <person name="Wang L."/>
            <person name="Liao Z."/>
            <person name="Chang Y."/>
            <person name="Mo W."/>
            <person name="Hu G."/>
            <person name="Li W."/>
            <person name="Zhao G."/>
            <person name="Zhu H."/>
            <person name="Hu X."/>
            <person name="Ji K."/>
            <person name="Xiang X."/>
            <person name="Song Q."/>
            <person name="Yuan D."/>
            <person name="Jin S."/>
            <person name="Zhang L."/>
        </authorList>
    </citation>
    <scope>NUCLEOTIDE SEQUENCE [LARGE SCALE GENOMIC DNA]</scope>
    <source>
        <strain evidence="1">SQ_2022a</strain>
    </source>
</reference>
<dbReference type="EMBL" id="CM045767">
    <property type="protein sequence ID" value="KAI7996952.1"/>
    <property type="molecule type" value="Genomic_DNA"/>
</dbReference>
<dbReference type="Proteomes" id="UP001060215">
    <property type="component" value="Chromosome 10"/>
</dbReference>
<proteinExistence type="predicted"/>
<sequence length="438" mass="49917">MVETILFNLASKILGTIGSGSIGEVGKAWGVEQELNALKDTLSTINAVLLDAERLYGHGGFPNYSIAMGVWFDRLQAAIYDADNLVDEFHYEVLRRRVTRTFLVSNFFSSSCTIDFRFKFKMSSRIANIRKRLDMIADNRTKFHPIATTSQHNAASSSISSEVNESEFVGRFDDRVKLLHLIMGPRVNNDENMFVLPIVGIAEKTEEQHGNLSNTCRMPEIIHDLAVYMANEECLIATNYRFGPISDKVKHVSFHDFDCSGEEVTKALFERKNLRTVFFPFQGLGASDTGFVNRCISKFKYLYVLDLSNSCFQVLPHSIGNLKHLRFFDISGNANIETLPNAICKLFNLQTLRIWGIKPSDAGSKIKKAYRKAALRHHPDKRSQYDLQEELRDAQKESNRSRGSRGPSDYYSSPFDSSANRRYWKQSWRTYGNSRSQF</sequence>
<evidence type="ECO:0000313" key="2">
    <source>
        <dbReference type="Proteomes" id="UP001060215"/>
    </source>
</evidence>
<gene>
    <name evidence="1" type="ORF">LOK49_LG10G02818</name>
</gene>
<comment type="caution">
    <text evidence="1">The sequence shown here is derived from an EMBL/GenBank/DDBJ whole genome shotgun (WGS) entry which is preliminary data.</text>
</comment>
<name>A0ACC0G9A0_9ERIC</name>
<protein>
    <submittedName>
        <fullName evidence="1">Disease resistance protein RGA1</fullName>
    </submittedName>
</protein>
<accession>A0ACC0G9A0</accession>